<dbReference type="Pfam" id="PF00266">
    <property type="entry name" value="Aminotran_5"/>
    <property type="match status" value="1"/>
</dbReference>
<dbReference type="InterPro" id="IPR015421">
    <property type="entry name" value="PyrdxlP-dep_Trfase_major"/>
</dbReference>
<feature type="modified residue" description="N6-(pyridoxal phosphate)lysine" evidence="12">
    <location>
        <position position="197"/>
    </location>
</feature>
<keyword evidence="9 12" id="KW-0718">Serine biosynthesis</keyword>
<feature type="binding site" evidence="12">
    <location>
        <position position="103"/>
    </location>
    <ligand>
        <name>pyridoxal 5'-phosphate</name>
        <dbReference type="ChEBI" id="CHEBI:597326"/>
    </ligand>
</feature>
<dbReference type="InterPro" id="IPR000192">
    <property type="entry name" value="Aminotrans_V_dom"/>
</dbReference>
<keyword evidence="7 12" id="KW-0663">Pyridoxal phosphate</keyword>
<dbReference type="PIRSF" id="PIRSF000525">
    <property type="entry name" value="SerC"/>
    <property type="match status" value="1"/>
</dbReference>
<feature type="binding site" evidence="12">
    <location>
        <position position="42"/>
    </location>
    <ligand>
        <name>L-glutamate</name>
        <dbReference type="ChEBI" id="CHEBI:29985"/>
    </ligand>
</feature>
<dbReference type="FunFam" id="3.90.1150.10:FF:000006">
    <property type="entry name" value="Phosphoserine aminotransferase"/>
    <property type="match status" value="1"/>
</dbReference>
<comment type="cofactor">
    <cofactor evidence="12">
        <name>pyridoxal 5'-phosphate</name>
        <dbReference type="ChEBI" id="CHEBI:597326"/>
    </cofactor>
    <text evidence="12">Binds 1 pyridoxal phosphate per subunit.</text>
</comment>
<dbReference type="Gene3D" id="3.40.640.10">
    <property type="entry name" value="Type I PLP-dependent aspartate aminotransferase-like (Major domain)"/>
    <property type="match status" value="1"/>
</dbReference>
<dbReference type="InterPro" id="IPR022278">
    <property type="entry name" value="Pser_aminoTfrase"/>
</dbReference>
<evidence type="ECO:0000313" key="15">
    <source>
        <dbReference type="Proteomes" id="UP000744438"/>
    </source>
</evidence>
<name>A0A937LFP5_9GAMM</name>
<feature type="binding site" evidence="12">
    <location>
        <begin position="237"/>
        <end position="238"/>
    </location>
    <ligand>
        <name>pyridoxal 5'-phosphate</name>
        <dbReference type="ChEBI" id="CHEBI:597326"/>
    </ligand>
</feature>
<evidence type="ECO:0000256" key="8">
    <source>
        <dbReference type="ARBA" id="ARBA00023096"/>
    </source>
</evidence>
<feature type="binding site" evidence="12">
    <location>
        <position position="196"/>
    </location>
    <ligand>
        <name>pyridoxal 5'-phosphate</name>
        <dbReference type="ChEBI" id="CHEBI:597326"/>
    </ligand>
</feature>
<evidence type="ECO:0000259" key="13">
    <source>
        <dbReference type="Pfam" id="PF00266"/>
    </source>
</evidence>
<accession>A0A937LFP5</accession>
<evidence type="ECO:0000313" key="14">
    <source>
        <dbReference type="EMBL" id="MBL6811743.1"/>
    </source>
</evidence>
<dbReference type="AlphaFoldDB" id="A0A937LFP5"/>
<evidence type="ECO:0000256" key="6">
    <source>
        <dbReference type="ARBA" id="ARBA00022679"/>
    </source>
</evidence>
<dbReference type="FunFam" id="3.40.640.10:FF:000010">
    <property type="entry name" value="Phosphoserine aminotransferase"/>
    <property type="match status" value="1"/>
</dbReference>
<comment type="subcellular location">
    <subcellularLocation>
        <location evidence="12">Cytoplasm</location>
    </subcellularLocation>
</comment>
<evidence type="ECO:0000256" key="9">
    <source>
        <dbReference type="ARBA" id="ARBA00023299"/>
    </source>
</evidence>
<dbReference type="PANTHER" id="PTHR43247:SF1">
    <property type="entry name" value="PHOSPHOSERINE AMINOTRANSFERASE"/>
    <property type="match status" value="1"/>
</dbReference>
<feature type="binding site" evidence="12">
    <location>
        <position position="153"/>
    </location>
    <ligand>
        <name>pyridoxal 5'-phosphate</name>
        <dbReference type="ChEBI" id="CHEBI:597326"/>
    </ligand>
</feature>
<dbReference type="NCBIfam" id="TIGR01364">
    <property type="entry name" value="serC_1"/>
    <property type="match status" value="1"/>
</dbReference>
<dbReference type="HAMAP" id="MF_00160">
    <property type="entry name" value="SerC_aminotrans_5"/>
    <property type="match status" value="1"/>
</dbReference>
<dbReference type="EMBL" id="JADHQC010000010">
    <property type="protein sequence ID" value="MBL6811743.1"/>
    <property type="molecule type" value="Genomic_DNA"/>
</dbReference>
<feature type="domain" description="Aminotransferase class V" evidence="13">
    <location>
        <begin position="5"/>
        <end position="348"/>
    </location>
</feature>
<dbReference type="InterPro" id="IPR015424">
    <property type="entry name" value="PyrdxlP-dep_Trfase"/>
</dbReference>
<comment type="function">
    <text evidence="12">Catalyzes the reversible conversion of 3-phosphohydroxypyruvate to phosphoserine and of 3-hydroxy-2-oxo-4-phosphonooxybutanoate to phosphohydroxythreonine.</text>
</comment>
<comment type="pathway">
    <text evidence="2 12">Amino-acid biosynthesis; L-serine biosynthesis; L-serine from 3-phospho-D-glycerate: step 2/3.</text>
</comment>
<dbReference type="PANTHER" id="PTHR43247">
    <property type="entry name" value="PHOSPHOSERINE AMINOTRANSFERASE"/>
    <property type="match status" value="1"/>
</dbReference>
<gene>
    <name evidence="12 14" type="primary">serC</name>
    <name evidence="14" type="ORF">ISQ63_02530</name>
</gene>
<keyword evidence="12" id="KW-0963">Cytoplasm</keyword>
<keyword evidence="8 12" id="KW-0664">Pyridoxine biosynthesis</keyword>
<keyword evidence="4 12" id="KW-0032">Aminotransferase</keyword>
<dbReference type="GO" id="GO:0008615">
    <property type="term" value="P:pyridoxine biosynthetic process"/>
    <property type="evidence" value="ECO:0007669"/>
    <property type="project" value="UniProtKB-UniRule"/>
</dbReference>
<dbReference type="GO" id="GO:0006564">
    <property type="term" value="P:L-serine biosynthetic process"/>
    <property type="evidence" value="ECO:0007669"/>
    <property type="project" value="UniProtKB-UniRule"/>
</dbReference>
<comment type="caution">
    <text evidence="14">The sequence shown here is derived from an EMBL/GenBank/DDBJ whole genome shotgun (WGS) entry which is preliminary data.</text>
</comment>
<keyword evidence="5 12" id="KW-0028">Amino-acid biosynthesis</keyword>
<evidence type="ECO:0000256" key="10">
    <source>
        <dbReference type="ARBA" id="ARBA00047630"/>
    </source>
</evidence>
<sequence>MSRNYNFCAGPAALPNEVLDQLKAEIPDWQGKGLSVMEMSHRSKEFVEIAETAKQDFIDLLEINDDYEVLFIQGGASLQFSMIPMNLLENNQALCSYLDVGQWSKKAIKEAKKFGQVEISASSADLSYKKYPKPDTWKIHPDSNFTHLVLNETIDGVCLRNLDNLPKRNLVADCSSCILSEPLDVSKFSMLYAGAQKNIGPSGLAIIIIKKDLLKEKDNLPAMMQYKTYADSDSMYNTPPTFAWYLSGMVFKWLKKNGGLTNQKKINESKANKLYSYIDQSNFYKNDVDEESRSIMNVPFLLGEDSLNNKFLEESEENGLLNLAGHRSVGGMRASIYNGVPEEGVDALIDFMKEFEKNNG</sequence>
<protein>
    <recommendedName>
        <fullName evidence="12">Phosphoserine aminotransferase</fullName>
        <ecNumber evidence="12">2.6.1.52</ecNumber>
    </recommendedName>
    <alternativeName>
        <fullName evidence="12">Phosphohydroxythreonine aminotransferase</fullName>
        <shortName evidence="12">PSAT</shortName>
    </alternativeName>
</protein>
<dbReference type="EC" id="2.6.1.52" evidence="12"/>
<evidence type="ECO:0000256" key="12">
    <source>
        <dbReference type="HAMAP-Rule" id="MF_00160"/>
    </source>
</evidence>
<comment type="catalytic activity">
    <reaction evidence="10 12">
        <text>4-(phosphooxy)-L-threonine + 2-oxoglutarate = (R)-3-hydroxy-2-oxo-4-phosphooxybutanoate + L-glutamate</text>
        <dbReference type="Rhea" id="RHEA:16573"/>
        <dbReference type="ChEBI" id="CHEBI:16810"/>
        <dbReference type="ChEBI" id="CHEBI:29985"/>
        <dbReference type="ChEBI" id="CHEBI:58452"/>
        <dbReference type="ChEBI" id="CHEBI:58538"/>
        <dbReference type="EC" id="2.6.1.52"/>
    </reaction>
</comment>
<feature type="binding site" evidence="12">
    <location>
        <begin position="76"/>
        <end position="77"/>
    </location>
    <ligand>
        <name>pyridoxal 5'-phosphate</name>
        <dbReference type="ChEBI" id="CHEBI:597326"/>
    </ligand>
</feature>
<evidence type="ECO:0000256" key="3">
    <source>
        <dbReference type="ARBA" id="ARBA00006904"/>
    </source>
</evidence>
<comment type="pathway">
    <text evidence="1 12">Cofactor biosynthesis; pyridoxine 5'-phosphate biosynthesis; pyridoxine 5'-phosphate from D-erythrose 4-phosphate: step 3/5.</text>
</comment>
<evidence type="ECO:0000256" key="1">
    <source>
        <dbReference type="ARBA" id="ARBA00004915"/>
    </source>
</evidence>
<dbReference type="Proteomes" id="UP000744438">
    <property type="component" value="Unassembled WGS sequence"/>
</dbReference>
<dbReference type="GO" id="GO:0004648">
    <property type="term" value="F:O-phospho-L-serine:2-oxoglutarate aminotransferase activity"/>
    <property type="evidence" value="ECO:0007669"/>
    <property type="project" value="UniProtKB-UniRule"/>
</dbReference>
<evidence type="ECO:0000256" key="5">
    <source>
        <dbReference type="ARBA" id="ARBA00022605"/>
    </source>
</evidence>
<comment type="caution">
    <text evidence="12">Lacks conserved residue(s) required for the propagation of feature annotation.</text>
</comment>
<proteinExistence type="inferred from homology"/>
<comment type="subunit">
    <text evidence="12">Homodimer.</text>
</comment>
<dbReference type="GO" id="GO:0030170">
    <property type="term" value="F:pyridoxal phosphate binding"/>
    <property type="evidence" value="ECO:0007669"/>
    <property type="project" value="UniProtKB-UniRule"/>
</dbReference>
<organism evidence="14 15">
    <name type="scientific">SAR86 cluster bacterium</name>
    <dbReference type="NCBI Taxonomy" id="2030880"/>
    <lineage>
        <taxon>Bacteria</taxon>
        <taxon>Pseudomonadati</taxon>
        <taxon>Pseudomonadota</taxon>
        <taxon>Gammaproteobacteria</taxon>
        <taxon>SAR86 cluster</taxon>
    </lineage>
</organism>
<keyword evidence="6 12" id="KW-0808">Transferase</keyword>
<dbReference type="Gene3D" id="3.90.1150.10">
    <property type="entry name" value="Aspartate Aminotransferase, domain 1"/>
    <property type="match status" value="1"/>
</dbReference>
<comment type="catalytic activity">
    <reaction evidence="11 12">
        <text>O-phospho-L-serine + 2-oxoglutarate = 3-phosphooxypyruvate + L-glutamate</text>
        <dbReference type="Rhea" id="RHEA:14329"/>
        <dbReference type="ChEBI" id="CHEBI:16810"/>
        <dbReference type="ChEBI" id="CHEBI:18110"/>
        <dbReference type="ChEBI" id="CHEBI:29985"/>
        <dbReference type="ChEBI" id="CHEBI:57524"/>
        <dbReference type="EC" id="2.6.1.52"/>
    </reaction>
</comment>
<evidence type="ECO:0000256" key="2">
    <source>
        <dbReference type="ARBA" id="ARBA00005099"/>
    </source>
</evidence>
<evidence type="ECO:0000256" key="4">
    <source>
        <dbReference type="ARBA" id="ARBA00022576"/>
    </source>
</evidence>
<reference evidence="14" key="1">
    <citation type="submission" date="2020-10" db="EMBL/GenBank/DDBJ databases">
        <title>Microbiome of the Black Sea water column analyzed by genome centric metagenomics.</title>
        <authorList>
            <person name="Cabello-Yeves P.J."/>
            <person name="Callieri C."/>
            <person name="Picazo A."/>
            <person name="Mehrshad M."/>
            <person name="Haro-Moreno J.M."/>
            <person name="Roda-Garcia J."/>
            <person name="Dzembekova N."/>
            <person name="Slabakova V."/>
            <person name="Slabakova N."/>
            <person name="Moncheva S."/>
            <person name="Rodriguez-Valera F."/>
        </authorList>
    </citation>
    <scope>NUCLEOTIDE SEQUENCE</scope>
    <source>
        <strain evidence="14">BS307-5m-G49</strain>
    </source>
</reference>
<dbReference type="SUPFAM" id="SSF53383">
    <property type="entry name" value="PLP-dependent transferases"/>
    <property type="match status" value="1"/>
</dbReference>
<comment type="similarity">
    <text evidence="3 12">Belongs to the class-V pyridoxal-phosphate-dependent aminotransferase family. SerC subfamily.</text>
</comment>
<dbReference type="GO" id="GO:0005737">
    <property type="term" value="C:cytoplasm"/>
    <property type="evidence" value="ECO:0007669"/>
    <property type="project" value="UniProtKB-SubCell"/>
</dbReference>
<evidence type="ECO:0000256" key="7">
    <source>
        <dbReference type="ARBA" id="ARBA00022898"/>
    </source>
</evidence>
<feature type="binding site" evidence="12">
    <location>
        <position position="173"/>
    </location>
    <ligand>
        <name>pyridoxal 5'-phosphate</name>
        <dbReference type="ChEBI" id="CHEBI:597326"/>
    </ligand>
</feature>
<dbReference type="InterPro" id="IPR015422">
    <property type="entry name" value="PyrdxlP-dep_Trfase_small"/>
</dbReference>
<dbReference type="NCBIfam" id="NF003764">
    <property type="entry name" value="PRK05355.1"/>
    <property type="match status" value="1"/>
</dbReference>
<evidence type="ECO:0000256" key="11">
    <source>
        <dbReference type="ARBA" id="ARBA00049007"/>
    </source>
</evidence>